<accession>E0I3R9</accession>
<name>E0I3R9_9BACL</name>
<evidence type="ECO:0000313" key="2">
    <source>
        <dbReference type="EMBL" id="EFM12933.1"/>
    </source>
</evidence>
<dbReference type="STRING" id="717606.PaecuDRAFT_0444"/>
<protein>
    <recommendedName>
        <fullName evidence="1">Helicase XPB/Ssl2 N-terminal domain-containing protein</fullName>
    </recommendedName>
</protein>
<dbReference type="eggNOG" id="ENOG50337BM">
    <property type="taxonomic scope" value="Bacteria"/>
</dbReference>
<evidence type="ECO:0000259" key="1">
    <source>
        <dbReference type="Pfam" id="PF13625"/>
    </source>
</evidence>
<feature type="domain" description="Helicase XPB/Ssl2 N-terminal" evidence="1">
    <location>
        <begin position="355"/>
        <end position="476"/>
    </location>
</feature>
<dbReference type="Pfam" id="PF13625">
    <property type="entry name" value="Helicase_C_3"/>
    <property type="match status" value="1"/>
</dbReference>
<dbReference type="EMBL" id="AEDD01000001">
    <property type="protein sequence ID" value="EFM12933.1"/>
    <property type="molecule type" value="Genomic_DNA"/>
</dbReference>
<dbReference type="AlphaFoldDB" id="E0I3R9"/>
<dbReference type="InterPro" id="IPR032830">
    <property type="entry name" value="XPB/Ssl2_N"/>
</dbReference>
<gene>
    <name evidence="2" type="ORF">PaecuDRAFT_0444</name>
</gene>
<dbReference type="Proteomes" id="UP000005387">
    <property type="component" value="Unassembled WGS sequence"/>
</dbReference>
<sequence length="658" mass="73598">MLAYWTSRMSMDAVARVQTASIWSNAKSIEWPRSALEPEILKEVKRRLSVNASRLLGYWIREAGPLPMPEERILNTGVRGIGLAGAEVRAALHELCEYGILFAVRKSWGERLFFLPRDSYMAWRRAQGYDESYWKEAPSAGGSFDGAGRRVSEQLPLGRRLVRAYAALKRTELKLTAKGLFPKKTIADSLSALGWEQADAAALFDFVKPVHLEHYPAPFAVVLDVAAKLGLLRRAQATVGFAWDNVRLEQWLMGSPLLREAELLRLITMHYSWEGAEMISFTSELLLLKPRVEYSVNQPLTSCQNSWMQVMSRFGWANAAAREDGSMSYCWLIDPWEPEKTTDEEAYSLTEDIPLIVLPDGELIVSPSASYDLTWTLEQAAQWVRDDAVSIYRLTSQSVAAAVEGGMDQEKLLNALREASGGLPIPEELERAVGHWAAQANRTMLEEVLLLRCDSVEIANAAYAHPAIKGLLAERIGERSFIVRPADVPSLRQQLERAGWPLAKNKPSAIPALEQSSNEGQLVEAGPFIVDGHALQIYELESPERIVADAGNSKDNQAYAPAQWPASWTGQLRAYHHSTRRQIVESALAWGAPIEIKSEGRLVELVPERLSGFADRWVVSGFLRGQTDEVVTPVDLSPHMWEEMRIIIPSPFVDNKRE</sequence>
<keyword evidence="3" id="KW-1185">Reference proteome</keyword>
<proteinExistence type="predicted"/>
<reference evidence="2 3" key="1">
    <citation type="submission" date="2010-07" db="EMBL/GenBank/DDBJ databases">
        <title>The draft genome of Paenibacillus curdlanolyticus YK9.</title>
        <authorList>
            <consortium name="US DOE Joint Genome Institute (JGI-PGF)"/>
            <person name="Lucas S."/>
            <person name="Copeland A."/>
            <person name="Lapidus A."/>
            <person name="Cheng J.-F."/>
            <person name="Bruce D."/>
            <person name="Goodwin L."/>
            <person name="Pitluck S."/>
            <person name="Land M.L."/>
            <person name="Hauser L."/>
            <person name="Chang Y.-J."/>
            <person name="Jeffries C."/>
            <person name="Anderson I.J."/>
            <person name="Johnson E."/>
            <person name="Loganathan U."/>
            <person name="Mulhopadhyay B."/>
            <person name="Kyrpides N."/>
            <person name="Woyke T.J."/>
        </authorList>
    </citation>
    <scope>NUCLEOTIDE SEQUENCE [LARGE SCALE GENOMIC DNA]</scope>
    <source>
        <strain evidence="2 3">YK9</strain>
    </source>
</reference>
<evidence type="ECO:0000313" key="3">
    <source>
        <dbReference type="Proteomes" id="UP000005387"/>
    </source>
</evidence>
<organism evidence="2 3">
    <name type="scientific">Paenibacillus curdlanolyticus YK9</name>
    <dbReference type="NCBI Taxonomy" id="717606"/>
    <lineage>
        <taxon>Bacteria</taxon>
        <taxon>Bacillati</taxon>
        <taxon>Bacillota</taxon>
        <taxon>Bacilli</taxon>
        <taxon>Bacillales</taxon>
        <taxon>Paenibacillaceae</taxon>
        <taxon>Paenibacillus</taxon>
    </lineage>
</organism>